<protein>
    <submittedName>
        <fullName evidence="5">Transcriptional regulator with XRE-family HTH domain</fullName>
    </submittedName>
</protein>
<dbReference type="Gene3D" id="1.10.260.40">
    <property type="entry name" value="lambda repressor-like DNA-binding domains"/>
    <property type="match status" value="1"/>
</dbReference>
<dbReference type="InterPro" id="IPR010982">
    <property type="entry name" value="Lambda_DNA-bd_dom_sf"/>
</dbReference>
<evidence type="ECO:0000256" key="2">
    <source>
        <dbReference type="ARBA" id="ARBA00023125"/>
    </source>
</evidence>
<evidence type="ECO:0000313" key="5">
    <source>
        <dbReference type="EMBL" id="MBP2189577.1"/>
    </source>
</evidence>
<evidence type="ECO:0000313" key="6">
    <source>
        <dbReference type="Proteomes" id="UP001519325"/>
    </source>
</evidence>
<gene>
    <name evidence="5" type="ORF">BJ987_002478</name>
</gene>
<feature type="domain" description="HTH cro/C1-type" evidence="4">
    <location>
        <begin position="17"/>
        <end position="71"/>
    </location>
</feature>
<dbReference type="EMBL" id="JAGGMR010000001">
    <property type="protein sequence ID" value="MBP2189577.1"/>
    <property type="molecule type" value="Genomic_DNA"/>
</dbReference>
<keyword evidence="1" id="KW-0805">Transcription regulation</keyword>
<dbReference type="PROSITE" id="PS50943">
    <property type="entry name" value="HTH_CROC1"/>
    <property type="match status" value="1"/>
</dbReference>
<evidence type="ECO:0000256" key="3">
    <source>
        <dbReference type="ARBA" id="ARBA00023163"/>
    </source>
</evidence>
<dbReference type="SUPFAM" id="SSF47413">
    <property type="entry name" value="lambda repressor-like DNA-binding domains"/>
    <property type="match status" value="1"/>
</dbReference>
<dbReference type="Pfam" id="PF13560">
    <property type="entry name" value="HTH_31"/>
    <property type="match status" value="1"/>
</dbReference>
<evidence type="ECO:0000259" key="4">
    <source>
        <dbReference type="PROSITE" id="PS50943"/>
    </source>
</evidence>
<sequence>MLHMALQDDPKRVGATIRALRIKSRLSGPDLARQVHLSPSHLSNIERAERPCTWDVARRLAKALDVELAAITTESGEDQAG</sequence>
<reference evidence="5 6" key="1">
    <citation type="submission" date="2021-03" db="EMBL/GenBank/DDBJ databases">
        <title>Sequencing the genomes of 1000 actinobacteria strains.</title>
        <authorList>
            <person name="Klenk H.-P."/>
        </authorList>
    </citation>
    <scope>NUCLEOTIDE SEQUENCE [LARGE SCALE GENOMIC DNA]</scope>
    <source>
        <strain evidence="5 6">DSM 45516</strain>
    </source>
</reference>
<evidence type="ECO:0000256" key="1">
    <source>
        <dbReference type="ARBA" id="ARBA00023015"/>
    </source>
</evidence>
<comment type="caution">
    <text evidence="5">The sequence shown here is derived from an EMBL/GenBank/DDBJ whole genome shotgun (WGS) entry which is preliminary data.</text>
</comment>
<name>A0ABS4QD15_9NOCA</name>
<proteinExistence type="predicted"/>
<dbReference type="InterPro" id="IPR050807">
    <property type="entry name" value="TransReg_Diox_bact_type"/>
</dbReference>
<keyword evidence="2" id="KW-0238">DNA-binding</keyword>
<keyword evidence="3" id="KW-0804">Transcription</keyword>
<dbReference type="RefSeq" id="WP_307869585.1">
    <property type="nucleotide sequence ID" value="NZ_JAGGMR010000001.1"/>
</dbReference>
<dbReference type="PANTHER" id="PTHR46797:SF23">
    <property type="entry name" value="HTH-TYPE TRANSCRIPTIONAL REGULATOR SUTR"/>
    <property type="match status" value="1"/>
</dbReference>
<dbReference type="CDD" id="cd00093">
    <property type="entry name" value="HTH_XRE"/>
    <property type="match status" value="1"/>
</dbReference>
<dbReference type="SMART" id="SM00530">
    <property type="entry name" value="HTH_XRE"/>
    <property type="match status" value="1"/>
</dbReference>
<dbReference type="Proteomes" id="UP001519325">
    <property type="component" value="Unassembled WGS sequence"/>
</dbReference>
<organism evidence="5 6">
    <name type="scientific">Nocardia goodfellowii</name>
    <dbReference type="NCBI Taxonomy" id="882446"/>
    <lineage>
        <taxon>Bacteria</taxon>
        <taxon>Bacillati</taxon>
        <taxon>Actinomycetota</taxon>
        <taxon>Actinomycetes</taxon>
        <taxon>Mycobacteriales</taxon>
        <taxon>Nocardiaceae</taxon>
        <taxon>Nocardia</taxon>
    </lineage>
</organism>
<dbReference type="PANTHER" id="PTHR46797">
    <property type="entry name" value="HTH-TYPE TRANSCRIPTIONAL REGULATOR"/>
    <property type="match status" value="1"/>
</dbReference>
<dbReference type="InterPro" id="IPR001387">
    <property type="entry name" value="Cro/C1-type_HTH"/>
</dbReference>
<keyword evidence="6" id="KW-1185">Reference proteome</keyword>
<accession>A0ABS4QD15</accession>